<keyword evidence="1" id="KW-1133">Transmembrane helix</keyword>
<dbReference type="AlphaFoldDB" id="A0AAU7DVX0"/>
<sequence length="241" mass="26735">MSNFPDPTIVAGYLPIAIPAFFVVMLVFILVVKAKDKKRAKQVSEETLQWAAARGWQYRGIDKQLVDQWDIPVFRSGGKRKATDIMFGAFASRQGATYNVMSFQYQYTVSTEDNSNTFYLHVVAVQLPSAVPGLALVPEGPSARVLRSFGGQDITFESEAFNRAWRVTADSLPFAHAVIHPQVMELLSVGGPTAGCYFLRGSTLIYYGFGLQTVARVDQRLSHAVDLVDLIPGFVWQDYAL</sequence>
<dbReference type="EMBL" id="CP146203">
    <property type="protein sequence ID" value="XBH21420.1"/>
    <property type="molecule type" value="Genomic_DNA"/>
</dbReference>
<accession>A0AAU7DVX0</accession>
<evidence type="ECO:0000256" key="1">
    <source>
        <dbReference type="SAM" id="Phobius"/>
    </source>
</evidence>
<name>A0AAU7DVX0_9MICO</name>
<keyword evidence="1" id="KW-0812">Transmembrane</keyword>
<proteinExistence type="predicted"/>
<reference evidence="2" key="1">
    <citation type="submission" date="2024-02" db="EMBL/GenBank/DDBJ databases">
        <title>Tomenella chthoni gen. nov. sp. nov., a member of the family Jonesiaceae isolated from bat guano.</title>
        <authorList>
            <person name="Miller S.L."/>
            <person name="King J."/>
            <person name="Sankaranarayanan K."/>
            <person name="Lawson P.A."/>
        </authorList>
    </citation>
    <scope>NUCLEOTIDE SEQUENCE</scope>
    <source>
        <strain evidence="2">BS-20</strain>
    </source>
</reference>
<evidence type="ECO:0008006" key="3">
    <source>
        <dbReference type="Google" id="ProtNLM"/>
    </source>
</evidence>
<keyword evidence="1" id="KW-0472">Membrane</keyword>
<feature type="transmembrane region" description="Helical" evidence="1">
    <location>
        <begin position="12"/>
        <end position="32"/>
    </location>
</feature>
<organism evidence="2">
    <name type="scientific">Jonesiaceae bacterium BS-20</name>
    <dbReference type="NCBI Taxonomy" id="3120821"/>
    <lineage>
        <taxon>Bacteria</taxon>
        <taxon>Bacillati</taxon>
        <taxon>Actinomycetota</taxon>
        <taxon>Actinomycetes</taxon>
        <taxon>Micrococcales</taxon>
        <taxon>Jonesiaceae</taxon>
    </lineage>
</organism>
<protein>
    <recommendedName>
        <fullName evidence="3">DUF3137 domain-containing protein</fullName>
    </recommendedName>
</protein>
<evidence type="ECO:0000313" key="2">
    <source>
        <dbReference type="EMBL" id="XBH21420.1"/>
    </source>
</evidence>
<gene>
    <name evidence="2" type="ORF">V5R04_14590</name>
</gene>